<accession>A0AAD4HDC1</accession>
<gene>
    <name evidence="4" type="ORF">F5891DRAFT_986810</name>
</gene>
<feature type="region of interest" description="Disordered" evidence="1">
    <location>
        <begin position="85"/>
        <end position="130"/>
    </location>
</feature>
<dbReference type="Proteomes" id="UP001195769">
    <property type="component" value="Unassembled WGS sequence"/>
</dbReference>
<sequence length="307" mass="33868">MQSRLNPSKHDIEALTINERNLSLGVYGGANFGRECNLRSRSVFATLSKSLILFQILLALVLDANMCSFDFPMSEASNTYGVEDRRAHNDEQPPPEQDTVGPTKDLELNDGPSQSSEPHKQESNFKYSPDGGLASEAENVAVQKDQPNLSELCPPGFGNCFEECQGPSLLFLGGVQKSLGGIRCHVLRAMQRRLDIVLVFHIFYRGDGAQSPSDTTNLLLTQLEQIGLRNLTAAGSAAPASTWLPPTSMIWIQIIAYASLSTSLLAAFGTVLDKQWLRYHKSNKYGRGSQKERGKLRQEKFDGLVMF</sequence>
<evidence type="ECO:0000313" key="4">
    <source>
        <dbReference type="EMBL" id="KAG1890717.1"/>
    </source>
</evidence>
<keyword evidence="5" id="KW-1185">Reference proteome</keyword>
<dbReference type="Pfam" id="PF20153">
    <property type="entry name" value="DUF6535"/>
    <property type="match status" value="1"/>
</dbReference>
<name>A0AAD4HDC1_9AGAM</name>
<dbReference type="GeneID" id="64672116"/>
<evidence type="ECO:0000259" key="3">
    <source>
        <dbReference type="Pfam" id="PF20153"/>
    </source>
</evidence>
<dbReference type="AlphaFoldDB" id="A0AAD4HDC1"/>
<organism evidence="4 5">
    <name type="scientific">Suillus fuscotomentosus</name>
    <dbReference type="NCBI Taxonomy" id="1912939"/>
    <lineage>
        <taxon>Eukaryota</taxon>
        <taxon>Fungi</taxon>
        <taxon>Dikarya</taxon>
        <taxon>Basidiomycota</taxon>
        <taxon>Agaricomycotina</taxon>
        <taxon>Agaricomycetes</taxon>
        <taxon>Agaricomycetidae</taxon>
        <taxon>Boletales</taxon>
        <taxon>Suillineae</taxon>
        <taxon>Suillaceae</taxon>
        <taxon>Suillus</taxon>
    </lineage>
</organism>
<comment type="caution">
    <text evidence="4">The sequence shown here is derived from an EMBL/GenBank/DDBJ whole genome shotgun (WGS) entry which is preliminary data.</text>
</comment>
<evidence type="ECO:0000313" key="5">
    <source>
        <dbReference type="Proteomes" id="UP001195769"/>
    </source>
</evidence>
<keyword evidence="2" id="KW-1133">Transmembrane helix</keyword>
<dbReference type="InterPro" id="IPR045338">
    <property type="entry name" value="DUF6535"/>
</dbReference>
<dbReference type="RefSeq" id="XP_041217983.1">
    <property type="nucleotide sequence ID" value="XM_041377818.1"/>
</dbReference>
<feature type="domain" description="DUF6535" evidence="3">
    <location>
        <begin position="197"/>
        <end position="304"/>
    </location>
</feature>
<protein>
    <recommendedName>
        <fullName evidence="3">DUF6535 domain-containing protein</fullName>
    </recommendedName>
</protein>
<dbReference type="EMBL" id="JABBWK010000132">
    <property type="protein sequence ID" value="KAG1890717.1"/>
    <property type="molecule type" value="Genomic_DNA"/>
</dbReference>
<keyword evidence="2" id="KW-0472">Membrane</keyword>
<keyword evidence="2" id="KW-0812">Transmembrane</keyword>
<evidence type="ECO:0000256" key="1">
    <source>
        <dbReference type="SAM" id="MobiDB-lite"/>
    </source>
</evidence>
<feature type="transmembrane region" description="Helical" evidence="2">
    <location>
        <begin position="250"/>
        <end position="272"/>
    </location>
</feature>
<proteinExistence type="predicted"/>
<reference evidence="4" key="1">
    <citation type="journal article" date="2020" name="New Phytol.">
        <title>Comparative genomics reveals dynamic genome evolution in host specialist ectomycorrhizal fungi.</title>
        <authorList>
            <person name="Lofgren L.A."/>
            <person name="Nguyen N.H."/>
            <person name="Vilgalys R."/>
            <person name="Ruytinx J."/>
            <person name="Liao H.L."/>
            <person name="Branco S."/>
            <person name="Kuo A."/>
            <person name="LaButti K."/>
            <person name="Lipzen A."/>
            <person name="Andreopoulos W."/>
            <person name="Pangilinan J."/>
            <person name="Riley R."/>
            <person name="Hundley H."/>
            <person name="Na H."/>
            <person name="Barry K."/>
            <person name="Grigoriev I.V."/>
            <person name="Stajich J.E."/>
            <person name="Kennedy P.G."/>
        </authorList>
    </citation>
    <scope>NUCLEOTIDE SEQUENCE</scope>
    <source>
        <strain evidence="4">FC203</strain>
    </source>
</reference>
<evidence type="ECO:0000256" key="2">
    <source>
        <dbReference type="SAM" id="Phobius"/>
    </source>
</evidence>